<organism evidence="2 3">
    <name type="scientific">Candidatus Mucispirillum faecigallinarum</name>
    <dbReference type="NCBI Taxonomy" id="2838699"/>
    <lineage>
        <taxon>Bacteria</taxon>
        <taxon>Pseudomonadati</taxon>
        <taxon>Deferribacterota</taxon>
        <taxon>Deferribacteres</taxon>
        <taxon>Deferribacterales</taxon>
        <taxon>Mucispirillaceae</taxon>
        <taxon>Mucispirillum</taxon>
    </lineage>
</organism>
<dbReference type="InterPro" id="IPR036291">
    <property type="entry name" value="NAD(P)-bd_dom_sf"/>
</dbReference>
<dbReference type="SMART" id="SM00829">
    <property type="entry name" value="PKS_ER"/>
    <property type="match status" value="1"/>
</dbReference>
<dbReference type="Proteomes" id="UP000824176">
    <property type="component" value="Unassembled WGS sequence"/>
</dbReference>
<feature type="domain" description="Enoyl reductase (ER)" evidence="1">
    <location>
        <begin position="15"/>
        <end position="327"/>
    </location>
</feature>
<protein>
    <submittedName>
        <fullName evidence="2">Acryloyl-CoA reductase</fullName>
        <ecNumber evidence="2">1.3.1.95</ecNumber>
    </submittedName>
</protein>
<dbReference type="AlphaFoldDB" id="A0A9D2GVM3"/>
<comment type="caution">
    <text evidence="2">The sequence shown here is derived from an EMBL/GenBank/DDBJ whole genome shotgun (WGS) entry which is preliminary data.</text>
</comment>
<dbReference type="InterPro" id="IPR013154">
    <property type="entry name" value="ADH-like_N"/>
</dbReference>
<dbReference type="InterPro" id="IPR014188">
    <property type="entry name" value="Acrylyl-CoA_reductase_AcuI"/>
</dbReference>
<evidence type="ECO:0000259" key="1">
    <source>
        <dbReference type="SMART" id="SM00829"/>
    </source>
</evidence>
<dbReference type="Gene3D" id="3.40.50.720">
    <property type="entry name" value="NAD(P)-binding Rossmann-like Domain"/>
    <property type="match status" value="1"/>
</dbReference>
<dbReference type="EC" id="1.3.1.95" evidence="2"/>
<dbReference type="PANTHER" id="PTHR43677">
    <property type="entry name" value="SHORT-CHAIN DEHYDROGENASE/REDUCTASE"/>
    <property type="match status" value="1"/>
</dbReference>
<evidence type="ECO:0000313" key="3">
    <source>
        <dbReference type="Proteomes" id="UP000824176"/>
    </source>
</evidence>
<gene>
    <name evidence="2" type="ORF">H9804_07635</name>
</gene>
<dbReference type="SUPFAM" id="SSF51735">
    <property type="entry name" value="NAD(P)-binding Rossmann-fold domains"/>
    <property type="match status" value="1"/>
</dbReference>
<dbReference type="Pfam" id="PF08240">
    <property type="entry name" value="ADH_N"/>
    <property type="match status" value="1"/>
</dbReference>
<dbReference type="Gene3D" id="3.90.180.10">
    <property type="entry name" value="Medium-chain alcohol dehydrogenases, catalytic domain"/>
    <property type="match status" value="1"/>
</dbReference>
<accession>A0A9D2GVM3</accession>
<proteinExistence type="predicted"/>
<reference evidence="2" key="2">
    <citation type="submission" date="2021-04" db="EMBL/GenBank/DDBJ databases">
        <authorList>
            <person name="Gilroy R."/>
        </authorList>
    </citation>
    <scope>NUCLEOTIDE SEQUENCE</scope>
    <source>
        <strain evidence="2">ChiW4-1371</strain>
    </source>
</reference>
<name>A0A9D2GVM3_9BACT</name>
<dbReference type="SUPFAM" id="SSF50129">
    <property type="entry name" value="GroES-like"/>
    <property type="match status" value="1"/>
</dbReference>
<dbReference type="InterPro" id="IPR051397">
    <property type="entry name" value="Zn-ADH-like_protein"/>
</dbReference>
<keyword evidence="2" id="KW-0560">Oxidoreductase</keyword>
<reference evidence="2" key="1">
    <citation type="journal article" date="2021" name="PeerJ">
        <title>Extensive microbial diversity within the chicken gut microbiome revealed by metagenomics and culture.</title>
        <authorList>
            <person name="Gilroy R."/>
            <person name="Ravi A."/>
            <person name="Getino M."/>
            <person name="Pursley I."/>
            <person name="Horton D.L."/>
            <person name="Alikhan N.F."/>
            <person name="Baker D."/>
            <person name="Gharbi K."/>
            <person name="Hall N."/>
            <person name="Watson M."/>
            <person name="Adriaenssens E.M."/>
            <person name="Foster-Nyarko E."/>
            <person name="Jarju S."/>
            <person name="Secka A."/>
            <person name="Antonio M."/>
            <person name="Oren A."/>
            <person name="Chaudhuri R.R."/>
            <person name="La Ragione R."/>
            <person name="Hildebrand F."/>
            <person name="Pallen M.J."/>
        </authorList>
    </citation>
    <scope>NUCLEOTIDE SEQUENCE</scope>
    <source>
        <strain evidence="2">ChiW4-1371</strain>
    </source>
</reference>
<dbReference type="PANTHER" id="PTHR43677:SF1">
    <property type="entry name" value="ACRYLYL-COA REDUCTASE ACUI-RELATED"/>
    <property type="match status" value="1"/>
</dbReference>
<dbReference type="GO" id="GO:0043958">
    <property type="term" value="F:acryloyl-CoA reductase (NADH) activity"/>
    <property type="evidence" value="ECO:0007669"/>
    <property type="project" value="UniProtKB-EC"/>
</dbReference>
<evidence type="ECO:0000313" key="2">
    <source>
        <dbReference type="EMBL" id="HIZ89801.1"/>
    </source>
</evidence>
<dbReference type="InterPro" id="IPR020843">
    <property type="entry name" value="ER"/>
</dbReference>
<dbReference type="InterPro" id="IPR011032">
    <property type="entry name" value="GroES-like_sf"/>
</dbReference>
<dbReference type="InterPro" id="IPR013149">
    <property type="entry name" value="ADH-like_C"/>
</dbReference>
<sequence>MSTFRSFVIKENNGTMVKDVVLENTENLPAGDVLVKVMYSTINSYDVLFSRENTPFRANTYPYVPGVDAAGIVVESSSNHYREGDEVLIFGNGLGETVPGGFGQFVRVPESWIVSLPTGLSMQDSMTLGSDGIAAAIAVMEIMAAGIQTNSKDVIVGGSSYGIGAFAVSILSLCGYNVTAVTNHIEYEDFIKELGAKKVLTIDNFVDKSGKHLLEDKYVAGIDTLGGDVLNTMIRSVKGGSTIAVCGAVLSETFSSSLLPLILRGINLVGIDSLRCSQSLKREALYRLAGDWYLKTLSFMCNEISIFEINEYLDKMNNNSLKGRIVINHKL</sequence>
<dbReference type="Pfam" id="PF00107">
    <property type="entry name" value="ADH_zinc_N"/>
    <property type="match status" value="1"/>
</dbReference>
<dbReference type="EMBL" id="DXAQ01000118">
    <property type="protein sequence ID" value="HIZ89801.1"/>
    <property type="molecule type" value="Genomic_DNA"/>
</dbReference>
<dbReference type="GO" id="GO:0043957">
    <property type="term" value="F:acryloyl-CoA reductase (NADPH) activity"/>
    <property type="evidence" value="ECO:0007669"/>
    <property type="project" value="TreeGrafter"/>
</dbReference>
<dbReference type="NCBIfam" id="TIGR02823">
    <property type="entry name" value="oxido_YhdH"/>
    <property type="match status" value="1"/>
</dbReference>